<evidence type="ECO:0000256" key="1">
    <source>
        <dbReference type="ARBA" id="ARBA00004141"/>
    </source>
</evidence>
<feature type="transmembrane region" description="Helical" evidence="5">
    <location>
        <begin position="346"/>
        <end position="374"/>
    </location>
</feature>
<sequence>MTMTRPLVHDTAYEWKAVTILALGFGLMGLDRWLLAPMFPFMMKDLDLSYQDLGLLIGVLGLAWGVFSITMGRVSDRVGRRKVLIPAAIAFSCLSGLSGLATGLISLMLIRTVMGVAEGSFCPTSVAAAGEASHPRRRGLNQGLQQSAFPLFGLGLAPIIATQLMDVLPSWHYVFFLSAVPGLILAWFMYKVIREPGTGVQGGLPAAPAAGATLSWKELLRRRNLLLAVASILCAMTGIFVVGAMVPNYLTDYLKLTPQQMGLVVSAIGIGGFFGEFGVPGISDFIGRRAAAFLAFVGAALALYAFIRTDASPWALFGVLLVVSFFCFGLLALMTGPIATEAAPPGMVASAIGTVSGLGEIFGGGVAPVVAGYIAQHHGIQYTLYLALGGIAIGLAVSLFLKETAPRKVEAGVRAQAS</sequence>
<feature type="transmembrane region" description="Helical" evidence="5">
    <location>
        <begin position="261"/>
        <end position="279"/>
    </location>
</feature>
<dbReference type="InterPro" id="IPR005829">
    <property type="entry name" value="Sugar_transporter_CS"/>
</dbReference>
<evidence type="ECO:0000256" key="5">
    <source>
        <dbReference type="SAM" id="Phobius"/>
    </source>
</evidence>
<dbReference type="SUPFAM" id="SSF103473">
    <property type="entry name" value="MFS general substrate transporter"/>
    <property type="match status" value="1"/>
</dbReference>
<accession>A0ABP3MLR5</accession>
<keyword evidence="8" id="KW-1185">Reference proteome</keyword>
<dbReference type="InterPro" id="IPR020846">
    <property type="entry name" value="MFS_dom"/>
</dbReference>
<evidence type="ECO:0000256" key="4">
    <source>
        <dbReference type="ARBA" id="ARBA00023136"/>
    </source>
</evidence>
<feature type="domain" description="Major facilitator superfamily (MFS) profile" evidence="6">
    <location>
        <begin position="17"/>
        <end position="406"/>
    </location>
</feature>
<feature type="transmembrane region" description="Helical" evidence="5">
    <location>
        <begin position="225"/>
        <end position="249"/>
    </location>
</feature>
<comment type="subcellular location">
    <subcellularLocation>
        <location evidence="1">Membrane</location>
        <topology evidence="1">Multi-pass membrane protein</topology>
    </subcellularLocation>
</comment>
<organism evidence="7 8">
    <name type="scientific">Pigmentiphaga daeguensis</name>
    <dbReference type="NCBI Taxonomy" id="414049"/>
    <lineage>
        <taxon>Bacteria</taxon>
        <taxon>Pseudomonadati</taxon>
        <taxon>Pseudomonadota</taxon>
        <taxon>Betaproteobacteria</taxon>
        <taxon>Burkholderiales</taxon>
        <taxon>Alcaligenaceae</taxon>
        <taxon>Pigmentiphaga</taxon>
    </lineage>
</organism>
<dbReference type="InterPro" id="IPR011701">
    <property type="entry name" value="MFS"/>
</dbReference>
<feature type="transmembrane region" description="Helical" evidence="5">
    <location>
        <begin position="83"/>
        <end position="110"/>
    </location>
</feature>
<gene>
    <name evidence="7" type="ORF">GCM10009097_44150</name>
</gene>
<dbReference type="PANTHER" id="PTHR23508:SF10">
    <property type="entry name" value="CARBOXYLIC ACID TRANSPORTER PROTEIN HOMOLOG"/>
    <property type="match status" value="1"/>
</dbReference>
<evidence type="ECO:0000313" key="7">
    <source>
        <dbReference type="EMBL" id="GAA0521819.1"/>
    </source>
</evidence>
<dbReference type="Proteomes" id="UP001501706">
    <property type="component" value="Unassembled WGS sequence"/>
</dbReference>
<dbReference type="PROSITE" id="PS00216">
    <property type="entry name" value="SUGAR_TRANSPORT_1"/>
    <property type="match status" value="1"/>
</dbReference>
<keyword evidence="3 5" id="KW-1133">Transmembrane helix</keyword>
<feature type="transmembrane region" description="Helical" evidence="5">
    <location>
        <begin position="20"/>
        <end position="41"/>
    </location>
</feature>
<dbReference type="InterPro" id="IPR036259">
    <property type="entry name" value="MFS_trans_sf"/>
</dbReference>
<evidence type="ECO:0000256" key="2">
    <source>
        <dbReference type="ARBA" id="ARBA00022692"/>
    </source>
</evidence>
<evidence type="ECO:0000256" key="3">
    <source>
        <dbReference type="ARBA" id="ARBA00022989"/>
    </source>
</evidence>
<feature type="transmembrane region" description="Helical" evidence="5">
    <location>
        <begin position="53"/>
        <end position="71"/>
    </location>
</feature>
<comment type="caution">
    <text evidence="7">The sequence shown here is derived from an EMBL/GenBank/DDBJ whole genome shotgun (WGS) entry which is preliminary data.</text>
</comment>
<dbReference type="EMBL" id="BAAAEN010000021">
    <property type="protein sequence ID" value="GAA0521819.1"/>
    <property type="molecule type" value="Genomic_DNA"/>
</dbReference>
<evidence type="ECO:0000259" key="6">
    <source>
        <dbReference type="PROSITE" id="PS50850"/>
    </source>
</evidence>
<dbReference type="Pfam" id="PF07690">
    <property type="entry name" value="MFS_1"/>
    <property type="match status" value="1"/>
</dbReference>
<name>A0ABP3MLR5_9BURK</name>
<feature type="transmembrane region" description="Helical" evidence="5">
    <location>
        <begin position="291"/>
        <end position="307"/>
    </location>
</feature>
<reference evidence="8" key="1">
    <citation type="journal article" date="2019" name="Int. J. Syst. Evol. Microbiol.">
        <title>The Global Catalogue of Microorganisms (GCM) 10K type strain sequencing project: providing services to taxonomists for standard genome sequencing and annotation.</title>
        <authorList>
            <consortium name="The Broad Institute Genomics Platform"/>
            <consortium name="The Broad Institute Genome Sequencing Center for Infectious Disease"/>
            <person name="Wu L."/>
            <person name="Ma J."/>
        </authorList>
    </citation>
    <scope>NUCLEOTIDE SEQUENCE [LARGE SCALE GENOMIC DNA]</scope>
    <source>
        <strain evidence="8">JCM 14330</strain>
    </source>
</reference>
<dbReference type="PROSITE" id="PS50850">
    <property type="entry name" value="MFS"/>
    <property type="match status" value="1"/>
</dbReference>
<dbReference type="PANTHER" id="PTHR23508">
    <property type="entry name" value="CARBOXYLIC ACID TRANSPORTER PROTEIN HOMOLOG"/>
    <property type="match status" value="1"/>
</dbReference>
<feature type="transmembrane region" description="Helical" evidence="5">
    <location>
        <begin position="380"/>
        <end position="401"/>
    </location>
</feature>
<keyword evidence="4 5" id="KW-0472">Membrane</keyword>
<keyword evidence="2 5" id="KW-0812">Transmembrane</keyword>
<dbReference type="Gene3D" id="1.20.1250.20">
    <property type="entry name" value="MFS general substrate transporter like domains"/>
    <property type="match status" value="2"/>
</dbReference>
<protein>
    <submittedName>
        <fullName evidence="7">MFS transporter</fullName>
    </submittedName>
</protein>
<feature type="transmembrane region" description="Helical" evidence="5">
    <location>
        <begin position="171"/>
        <end position="190"/>
    </location>
</feature>
<proteinExistence type="predicted"/>
<evidence type="ECO:0000313" key="8">
    <source>
        <dbReference type="Proteomes" id="UP001501706"/>
    </source>
</evidence>
<feature type="transmembrane region" description="Helical" evidence="5">
    <location>
        <begin position="313"/>
        <end position="334"/>
    </location>
</feature>